<keyword evidence="3" id="KW-1185">Reference proteome</keyword>
<comment type="caution">
    <text evidence="2">The sequence shown here is derived from an EMBL/GenBank/DDBJ whole genome shotgun (WGS) entry which is preliminary data.</text>
</comment>
<keyword evidence="2" id="KW-0378">Hydrolase</keyword>
<accession>A0AA90KAU3</accession>
<dbReference type="InterPro" id="IPR003615">
    <property type="entry name" value="HNH_nuc"/>
</dbReference>
<proteinExistence type="predicted"/>
<dbReference type="EMBL" id="JABXJJ020000033">
    <property type="protein sequence ID" value="MDI5972507.1"/>
    <property type="molecule type" value="Genomic_DNA"/>
</dbReference>
<dbReference type="GO" id="GO:0004519">
    <property type="term" value="F:endonuclease activity"/>
    <property type="evidence" value="ECO:0007669"/>
    <property type="project" value="UniProtKB-KW"/>
</dbReference>
<evidence type="ECO:0000313" key="1">
    <source>
        <dbReference type="EMBL" id="MDI5966810.1"/>
    </source>
</evidence>
<reference evidence="2 3" key="1">
    <citation type="submission" date="2023-05" db="EMBL/GenBank/DDBJ databases">
        <title>Streptantibioticus silvisoli sp. nov., acidotolerant actinomycetes 1 from pine litter.</title>
        <authorList>
            <person name="Swiecimska M."/>
            <person name="Golinska P."/>
            <person name="Sangal V."/>
            <person name="Wachnowicz B."/>
            <person name="Goodfellow M."/>
        </authorList>
    </citation>
    <scope>NUCLEOTIDE SEQUENCE</scope>
    <source>
        <strain evidence="2">SL13</strain>
        <strain evidence="1 3">SL54</strain>
    </source>
</reference>
<name>A0AA90KAU3_9ACTN</name>
<dbReference type="AlphaFoldDB" id="A0AA90KAU3"/>
<dbReference type="RefSeq" id="WP_282698977.1">
    <property type="nucleotide sequence ID" value="NZ_JAAGKO020000061.1"/>
</dbReference>
<sequence length="209" mass="22948">MGTRYTREGLAGAVAGARRVSEVITALGGEVTDGSRAYAWRLIRAWGIDATHLEREGMRHTEERLRKTVAASVSINETVRRLGIDPVGGNQAHIGRRIARLGIPTTHFTVSGRRSRRSAGRDLLVLDSPDRGRRPPGRLRTALLAAGVPEECGMCGVGPVWCGKALRLEVDHVSGDWWDNRPENLRLLCPNCHATTDTYRGRKRAAVAR</sequence>
<dbReference type="CDD" id="cd00085">
    <property type="entry name" value="HNHc"/>
    <property type="match status" value="1"/>
</dbReference>
<evidence type="ECO:0000313" key="3">
    <source>
        <dbReference type="Proteomes" id="UP001156398"/>
    </source>
</evidence>
<dbReference type="EMBL" id="JAAGKO020000061">
    <property type="protein sequence ID" value="MDI5966810.1"/>
    <property type="molecule type" value="Genomic_DNA"/>
</dbReference>
<gene>
    <name evidence="1" type="ORF">POF43_029455</name>
    <name evidence="2" type="ORF">POF50_024730</name>
</gene>
<keyword evidence="2" id="KW-0540">Nuclease</keyword>
<protein>
    <submittedName>
        <fullName evidence="2">HNH endonuclease</fullName>
    </submittedName>
</protein>
<organism evidence="2">
    <name type="scientific">Streptantibioticus silvisoli</name>
    <dbReference type="NCBI Taxonomy" id="2705255"/>
    <lineage>
        <taxon>Bacteria</taxon>
        <taxon>Bacillati</taxon>
        <taxon>Actinomycetota</taxon>
        <taxon>Actinomycetes</taxon>
        <taxon>Kitasatosporales</taxon>
        <taxon>Streptomycetaceae</taxon>
        <taxon>Streptantibioticus</taxon>
    </lineage>
</organism>
<dbReference type="Proteomes" id="UP001156398">
    <property type="component" value="Unassembled WGS sequence"/>
</dbReference>
<evidence type="ECO:0000313" key="2">
    <source>
        <dbReference type="EMBL" id="MDI5972507.1"/>
    </source>
</evidence>
<keyword evidence="2" id="KW-0255">Endonuclease</keyword>